<evidence type="ECO:0000256" key="1">
    <source>
        <dbReference type="SAM" id="Phobius"/>
    </source>
</evidence>
<dbReference type="Proteomes" id="UP000036102">
    <property type="component" value="Unassembled WGS sequence"/>
</dbReference>
<gene>
    <name evidence="2" type="ORF">Msub_10562</name>
</gene>
<dbReference type="OrthoDB" id="9804086at2"/>
<comment type="caution">
    <text evidence="2">The sequence shown here is derived from an EMBL/GenBank/DDBJ whole genome shotgun (WGS) entry which is preliminary data.</text>
</comment>
<dbReference type="RefSeq" id="WP_048494594.1">
    <property type="nucleotide sequence ID" value="NZ_LFBU01000001.1"/>
</dbReference>
<keyword evidence="1" id="KW-1133">Transmembrane helix</keyword>
<keyword evidence="1" id="KW-0812">Transmembrane</keyword>
<evidence type="ECO:0000313" key="3">
    <source>
        <dbReference type="Proteomes" id="UP000036102"/>
    </source>
</evidence>
<accession>A0A0J7J8R4</accession>
<keyword evidence="1" id="KW-0472">Membrane</keyword>
<reference evidence="2 3" key="1">
    <citation type="submission" date="2015-06" db="EMBL/GenBank/DDBJ databases">
        <title>Marinobacter subterrani, a genetically tractable neutrophilic iron-oxidizing strain isolated from the Soudan Iron Mine.</title>
        <authorList>
            <person name="Bonis B.M."/>
            <person name="Gralnick J.A."/>
        </authorList>
    </citation>
    <scope>NUCLEOTIDE SEQUENCE [LARGE SCALE GENOMIC DNA]</scope>
    <source>
        <strain evidence="2 3">JG233</strain>
    </source>
</reference>
<keyword evidence="3" id="KW-1185">Reference proteome</keyword>
<dbReference type="EMBL" id="LFBU01000001">
    <property type="protein sequence ID" value="KMQ74379.1"/>
    <property type="molecule type" value="Genomic_DNA"/>
</dbReference>
<dbReference type="AlphaFoldDB" id="A0A0J7J8R4"/>
<sequence>MQTSKILPIFVSALALLLLVIHTFGWGDLRVDTTSILLLVLIILAPLSDLIKKVKFGEFEAEIGSREIEKVSESLSFSQIEKPSIPGQVHSDIPKLVESDPQLGMAKLRIELEKMMKVIYFRVEQPDFDIDRVPVSKLMNDLAEKRVIPVALLSSIRDVLSLANRAIHGESIKASDAENLANLGVKVIAELRRIFRGLPGEAVEKRPISKQDEQHYSGAKYKVTTITPFQDEPYLSTYILDKKGMDELLEGYQEYDQYVVGVELFDSGRGA</sequence>
<proteinExistence type="predicted"/>
<evidence type="ECO:0000313" key="2">
    <source>
        <dbReference type="EMBL" id="KMQ74379.1"/>
    </source>
</evidence>
<feature type="transmembrane region" description="Helical" evidence="1">
    <location>
        <begin position="7"/>
        <end position="27"/>
    </location>
</feature>
<name>A0A0J7J8R4_9GAMM</name>
<dbReference type="PATRIC" id="fig|1658765.3.peg.554"/>
<dbReference type="STRING" id="1658765.Msub_10562"/>
<organism evidence="2 3">
    <name type="scientific">Marinobacter subterrani</name>
    <dbReference type="NCBI Taxonomy" id="1658765"/>
    <lineage>
        <taxon>Bacteria</taxon>
        <taxon>Pseudomonadati</taxon>
        <taxon>Pseudomonadota</taxon>
        <taxon>Gammaproteobacteria</taxon>
        <taxon>Pseudomonadales</taxon>
        <taxon>Marinobacteraceae</taxon>
        <taxon>Marinobacter</taxon>
    </lineage>
</organism>
<protein>
    <submittedName>
        <fullName evidence="2">Uncharacterized protein</fullName>
    </submittedName>
</protein>